<dbReference type="InterPro" id="IPR050570">
    <property type="entry name" value="Cell_wall_metabolism_enzyme"/>
</dbReference>
<dbReference type="HOGENOM" id="CLU_101406_2_0_11"/>
<dbReference type="SUPFAM" id="SSF51261">
    <property type="entry name" value="Duplicated hybrid motif"/>
    <property type="match status" value="1"/>
</dbReference>
<feature type="domain" description="M23ase beta-sheet core" evidence="1">
    <location>
        <begin position="57"/>
        <end position="163"/>
    </location>
</feature>
<dbReference type="InterPro" id="IPR016047">
    <property type="entry name" value="M23ase_b-sheet_dom"/>
</dbReference>
<dbReference type="CDD" id="cd12797">
    <property type="entry name" value="M23_peptidase"/>
    <property type="match status" value="1"/>
</dbReference>
<dbReference type="eggNOG" id="COG0739">
    <property type="taxonomic scope" value="Bacteria"/>
</dbReference>
<evidence type="ECO:0000259" key="1">
    <source>
        <dbReference type="Pfam" id="PF01551"/>
    </source>
</evidence>
<keyword evidence="3" id="KW-1185">Reference proteome</keyword>
<name>A0A023X604_RUBRA</name>
<dbReference type="KEGG" id="rrd:RradSPS_2147"/>
<gene>
    <name evidence="2" type="ORF">RradSPS_2147</name>
</gene>
<dbReference type="Gene3D" id="2.70.70.10">
    <property type="entry name" value="Glucose Permease (Domain IIA)"/>
    <property type="match status" value="1"/>
</dbReference>
<dbReference type="Proteomes" id="UP000025229">
    <property type="component" value="Chromosome"/>
</dbReference>
<evidence type="ECO:0000313" key="2">
    <source>
        <dbReference type="EMBL" id="AHY47430.1"/>
    </source>
</evidence>
<dbReference type="STRING" id="42256.RradSPS_2147"/>
<sequence length="207" mass="21831">MLVILAGLAALALSDEGLRERATGLLSREPGEAVFPLPPEYAGAFTDDWGAPREQGSHEGTDIYAPEGTPVYSVTSGTVAGAFGSNDAGWNTLGGYTVMIRADRDAGPVRRGDRLYYAHLSEPTPLSPGDRVEAGDPIGTVGRTAGEIPGTVADFPPHLHLGWYGGLGGFLGAEREEGYETSRSSGAINPYRLLLYTLEPQQESPQG</sequence>
<dbReference type="GO" id="GO:0004222">
    <property type="term" value="F:metalloendopeptidase activity"/>
    <property type="evidence" value="ECO:0007669"/>
    <property type="project" value="TreeGrafter"/>
</dbReference>
<dbReference type="EMBL" id="CP007514">
    <property type="protein sequence ID" value="AHY47430.1"/>
    <property type="molecule type" value="Genomic_DNA"/>
</dbReference>
<dbReference type="PANTHER" id="PTHR21666:SF268">
    <property type="entry name" value="PEPTIDASE M23 DOMAIN-CONTAINING PROTEIN"/>
    <property type="match status" value="1"/>
</dbReference>
<dbReference type="Pfam" id="PF01551">
    <property type="entry name" value="Peptidase_M23"/>
    <property type="match status" value="1"/>
</dbReference>
<evidence type="ECO:0000313" key="3">
    <source>
        <dbReference type="Proteomes" id="UP000025229"/>
    </source>
</evidence>
<accession>A0A023X604</accession>
<dbReference type="InterPro" id="IPR011055">
    <property type="entry name" value="Dup_hybrid_motif"/>
</dbReference>
<dbReference type="AlphaFoldDB" id="A0A023X604"/>
<proteinExistence type="predicted"/>
<reference evidence="2 3" key="1">
    <citation type="submission" date="2014-03" db="EMBL/GenBank/DDBJ databases">
        <title>Complete genome sequence of the Radio-Resistant Rubrobacter radiotolerans RSPS-4.</title>
        <authorList>
            <person name="Egas C.C."/>
            <person name="Barroso C.C."/>
            <person name="Froufe H.J.C."/>
            <person name="Pacheco J.J."/>
            <person name="Albuquerque L.L."/>
            <person name="da Costa M.M.S."/>
        </authorList>
    </citation>
    <scope>NUCLEOTIDE SEQUENCE [LARGE SCALE GENOMIC DNA]</scope>
    <source>
        <strain evidence="2 3">RSPS-4</strain>
    </source>
</reference>
<protein>
    <submittedName>
        <fullName evidence="2">Peptidase family M23</fullName>
    </submittedName>
</protein>
<dbReference type="PANTHER" id="PTHR21666">
    <property type="entry name" value="PEPTIDASE-RELATED"/>
    <property type="match status" value="1"/>
</dbReference>
<organism evidence="2 3">
    <name type="scientific">Rubrobacter radiotolerans</name>
    <name type="common">Arthrobacter radiotolerans</name>
    <dbReference type="NCBI Taxonomy" id="42256"/>
    <lineage>
        <taxon>Bacteria</taxon>
        <taxon>Bacillati</taxon>
        <taxon>Actinomycetota</taxon>
        <taxon>Rubrobacteria</taxon>
        <taxon>Rubrobacterales</taxon>
        <taxon>Rubrobacteraceae</taxon>
        <taxon>Rubrobacter</taxon>
    </lineage>
</organism>